<keyword evidence="2" id="KW-1185">Reference proteome</keyword>
<evidence type="ECO:0000313" key="2">
    <source>
        <dbReference type="Proteomes" id="UP000185557"/>
    </source>
</evidence>
<reference evidence="1 2" key="1">
    <citation type="submission" date="2016-11" db="EMBL/GenBank/DDBJ databases">
        <title>Draft Genome Sequences of Nine Cyanobacterial Strains from Diverse Habitats.</title>
        <authorList>
            <person name="Zhu T."/>
            <person name="Hou S."/>
            <person name="Lu X."/>
            <person name="Hess W.R."/>
        </authorList>
    </citation>
    <scope>NUCLEOTIDE SEQUENCE [LARGE SCALE GENOMIC DNA]</scope>
    <source>
        <strain evidence="1 2">NIES-30</strain>
    </source>
</reference>
<evidence type="ECO:0000313" key="1">
    <source>
        <dbReference type="EMBL" id="OKH51022.1"/>
    </source>
</evidence>
<comment type="caution">
    <text evidence="1">The sequence shown here is derived from an EMBL/GenBank/DDBJ whole genome shotgun (WGS) entry which is preliminary data.</text>
</comment>
<gene>
    <name evidence="1" type="ORF">NIES30_02820</name>
</gene>
<dbReference type="EMBL" id="MRCG01000001">
    <property type="protein sequence ID" value="OKH51022.1"/>
    <property type="molecule type" value="Genomic_DNA"/>
</dbReference>
<dbReference type="Proteomes" id="UP000185557">
    <property type="component" value="Unassembled WGS sequence"/>
</dbReference>
<dbReference type="Pfam" id="PF07704">
    <property type="entry name" value="PSK_trans_fac"/>
    <property type="match status" value="1"/>
</dbReference>
<evidence type="ECO:0008006" key="3">
    <source>
        <dbReference type="Google" id="ProtNLM"/>
    </source>
</evidence>
<dbReference type="AlphaFoldDB" id="A0A1U7JBD2"/>
<dbReference type="OrthoDB" id="495439at2"/>
<organism evidence="1 2">
    <name type="scientific">Phormidium tenue NIES-30</name>
    <dbReference type="NCBI Taxonomy" id="549789"/>
    <lineage>
        <taxon>Bacteria</taxon>
        <taxon>Bacillati</taxon>
        <taxon>Cyanobacteriota</taxon>
        <taxon>Cyanophyceae</taxon>
        <taxon>Oscillatoriophycideae</taxon>
        <taxon>Oscillatoriales</taxon>
        <taxon>Oscillatoriaceae</taxon>
        <taxon>Phormidium</taxon>
    </lineage>
</organism>
<sequence length="87" mass="9494">MSMNIQDPQANQMAQELAELTGQSLTDAVKMALQQTLAKLKASKTAPQPRPLADRLNEIALRCAALPDYDNRSADEILGYDEHGLPS</sequence>
<dbReference type="STRING" id="549789.NIES30_02820"/>
<protein>
    <recommendedName>
        <fullName evidence="3">Antitoxin</fullName>
    </recommendedName>
</protein>
<name>A0A1U7JBD2_9CYAN</name>
<proteinExistence type="predicted"/>
<dbReference type="InterPro" id="IPR011660">
    <property type="entry name" value="VapB-like"/>
</dbReference>
<accession>A0A1U7JBD2</accession>